<organism evidence="1 2">
    <name type="scientific">Trifolium medium</name>
    <dbReference type="NCBI Taxonomy" id="97028"/>
    <lineage>
        <taxon>Eukaryota</taxon>
        <taxon>Viridiplantae</taxon>
        <taxon>Streptophyta</taxon>
        <taxon>Embryophyta</taxon>
        <taxon>Tracheophyta</taxon>
        <taxon>Spermatophyta</taxon>
        <taxon>Magnoliopsida</taxon>
        <taxon>eudicotyledons</taxon>
        <taxon>Gunneridae</taxon>
        <taxon>Pentapetalae</taxon>
        <taxon>rosids</taxon>
        <taxon>fabids</taxon>
        <taxon>Fabales</taxon>
        <taxon>Fabaceae</taxon>
        <taxon>Papilionoideae</taxon>
        <taxon>50 kb inversion clade</taxon>
        <taxon>NPAAA clade</taxon>
        <taxon>Hologalegina</taxon>
        <taxon>IRL clade</taxon>
        <taxon>Trifolieae</taxon>
        <taxon>Trifolium</taxon>
    </lineage>
</organism>
<sequence length="54" mass="6138">MEISSRFTTPEFVTTLRKAIKFSGSKDESHIAIEPVDEGEFVTSVNSVQPHFFY</sequence>
<name>A0A392U9Q8_9FABA</name>
<feature type="non-terminal residue" evidence="1">
    <location>
        <position position="54"/>
    </location>
</feature>
<reference evidence="1 2" key="1">
    <citation type="journal article" date="2018" name="Front. Plant Sci.">
        <title>Red Clover (Trifolium pratense) and Zigzag Clover (T. medium) - A Picture of Genomic Similarities and Differences.</title>
        <authorList>
            <person name="Dluhosova J."/>
            <person name="Istvanek J."/>
            <person name="Nedelnik J."/>
            <person name="Repkova J."/>
        </authorList>
    </citation>
    <scope>NUCLEOTIDE SEQUENCE [LARGE SCALE GENOMIC DNA]</scope>
    <source>
        <strain evidence="2">cv. 10/8</strain>
        <tissue evidence="1">Leaf</tissue>
    </source>
</reference>
<evidence type="ECO:0000313" key="1">
    <source>
        <dbReference type="EMBL" id="MCI70241.1"/>
    </source>
</evidence>
<proteinExistence type="predicted"/>
<dbReference type="AlphaFoldDB" id="A0A392U9Q8"/>
<protein>
    <submittedName>
        <fullName evidence="1">Uncharacterized protein</fullName>
    </submittedName>
</protein>
<dbReference type="EMBL" id="LXQA010771593">
    <property type="protein sequence ID" value="MCI70241.1"/>
    <property type="molecule type" value="Genomic_DNA"/>
</dbReference>
<accession>A0A392U9Q8</accession>
<evidence type="ECO:0000313" key="2">
    <source>
        <dbReference type="Proteomes" id="UP000265520"/>
    </source>
</evidence>
<keyword evidence="2" id="KW-1185">Reference proteome</keyword>
<dbReference type="Proteomes" id="UP000265520">
    <property type="component" value="Unassembled WGS sequence"/>
</dbReference>
<comment type="caution">
    <text evidence="1">The sequence shown here is derived from an EMBL/GenBank/DDBJ whole genome shotgun (WGS) entry which is preliminary data.</text>
</comment>